<evidence type="ECO:0000256" key="5">
    <source>
        <dbReference type="PIRNR" id="PIRNR038940"/>
    </source>
</evidence>
<dbReference type="Pfam" id="PF01212">
    <property type="entry name" value="Beta_elim_lyase"/>
    <property type="match status" value="1"/>
</dbReference>
<dbReference type="GO" id="GO:0008732">
    <property type="term" value="F:L-allo-threonine aldolase activity"/>
    <property type="evidence" value="ECO:0007669"/>
    <property type="project" value="RHEA"/>
</dbReference>
<evidence type="ECO:0000256" key="3">
    <source>
        <dbReference type="ARBA" id="ARBA00011881"/>
    </source>
</evidence>
<evidence type="ECO:0000256" key="4">
    <source>
        <dbReference type="ARBA" id="ARBA00022898"/>
    </source>
</evidence>
<evidence type="ECO:0000256" key="1">
    <source>
        <dbReference type="ARBA" id="ARBA00001933"/>
    </source>
</evidence>
<dbReference type="InterPro" id="IPR015421">
    <property type="entry name" value="PyrdxlP-dep_Trfase_major"/>
</dbReference>
<name>A0A2P9AG62_9HYPH</name>
<gene>
    <name evidence="7" type="primary">ltaE</name>
    <name evidence="7" type="ORF">BQ8482_130031</name>
</gene>
<evidence type="ECO:0000313" key="8">
    <source>
        <dbReference type="Proteomes" id="UP000245698"/>
    </source>
</evidence>
<dbReference type="EMBL" id="FUIG01000019">
    <property type="protein sequence ID" value="SJM30132.1"/>
    <property type="molecule type" value="Genomic_DNA"/>
</dbReference>
<dbReference type="Proteomes" id="UP000245698">
    <property type="component" value="Unassembled WGS sequence"/>
</dbReference>
<accession>A0A2P9AG62</accession>
<dbReference type="SUPFAM" id="SSF53383">
    <property type="entry name" value="PLP-dependent transferases"/>
    <property type="match status" value="1"/>
</dbReference>
<sequence>MRLFASDNVTGACPAVVEAVLSANAGIAASYGEDHWSTALKAKFSEVFEREVEVFPVLSGTASNALALAALTPVYGKVYCHELSHINTDECGAPELLTGGAKLIPLRGANGRIVPDDLAQAIRGRGNVHVPQPAVVSITQACETGTVYRPSEILEIAAIARDHHLKVHMDGARFANALSTLGVTPAKMTWQAGVDVLSFGGTKNGCFVAEAVIFFNPEMAEHFEFLRKRSGQLISKMRFVSSQLLAYIADDLWLQNAMVANETAQKLSRGMAALPEIELAYPTESNEVFVRLPDYLIGGLRAKHRYINEDELDGKAVRFVTSWVTTDEEVQSLLDDISQCILEAKCESQSTNTLSSQQGAPPR</sequence>
<dbReference type="RefSeq" id="WP_123147659.1">
    <property type="nucleotide sequence ID" value="NZ_FUIG01000019.1"/>
</dbReference>
<keyword evidence="5 7" id="KW-0456">Lyase</keyword>
<evidence type="ECO:0000256" key="2">
    <source>
        <dbReference type="ARBA" id="ARBA00006966"/>
    </source>
</evidence>
<dbReference type="CDD" id="cd06502">
    <property type="entry name" value="TA_like"/>
    <property type="match status" value="1"/>
</dbReference>
<dbReference type="GO" id="GO:0006567">
    <property type="term" value="P:L-threonine catabolic process"/>
    <property type="evidence" value="ECO:0007669"/>
    <property type="project" value="UniProtKB-UniRule"/>
</dbReference>
<comment type="catalytic activity">
    <reaction evidence="5">
        <text>L-threonine = acetaldehyde + glycine</text>
        <dbReference type="Rhea" id="RHEA:19625"/>
        <dbReference type="ChEBI" id="CHEBI:15343"/>
        <dbReference type="ChEBI" id="CHEBI:57305"/>
        <dbReference type="ChEBI" id="CHEBI:57926"/>
        <dbReference type="EC" id="4.1.2.48"/>
    </reaction>
</comment>
<comment type="subunit">
    <text evidence="3">Homotetramer.</text>
</comment>
<evidence type="ECO:0000259" key="6">
    <source>
        <dbReference type="Pfam" id="PF01212"/>
    </source>
</evidence>
<keyword evidence="4 5" id="KW-0663">Pyridoxal phosphate</keyword>
<evidence type="ECO:0000313" key="7">
    <source>
        <dbReference type="EMBL" id="SJM30132.1"/>
    </source>
</evidence>
<dbReference type="PANTHER" id="PTHR48097">
    <property type="entry name" value="L-THREONINE ALDOLASE-RELATED"/>
    <property type="match status" value="1"/>
</dbReference>
<proteinExistence type="inferred from homology"/>
<keyword evidence="8" id="KW-1185">Reference proteome</keyword>
<dbReference type="Gene3D" id="3.40.640.10">
    <property type="entry name" value="Type I PLP-dependent aspartate aminotransferase-like (Major domain)"/>
    <property type="match status" value="1"/>
</dbReference>
<feature type="domain" description="Aromatic amino acid beta-eliminating lyase/threonine aldolase" evidence="6">
    <location>
        <begin position="4"/>
        <end position="290"/>
    </location>
</feature>
<reference evidence="8" key="1">
    <citation type="submission" date="2016-12" db="EMBL/GenBank/DDBJ databases">
        <authorList>
            <person name="Brunel B."/>
        </authorList>
    </citation>
    <scope>NUCLEOTIDE SEQUENCE [LARGE SCALE GENOMIC DNA]</scope>
</reference>
<dbReference type="InterPro" id="IPR026273">
    <property type="entry name" value="Low_specificity_L-TA_bact"/>
</dbReference>
<protein>
    <recommendedName>
        <fullName evidence="5">L-threonine aldolase</fullName>
        <ecNumber evidence="5">4.1.2.48</ecNumber>
    </recommendedName>
</protein>
<dbReference type="InterPro" id="IPR015422">
    <property type="entry name" value="PyrdxlP-dep_Trfase_small"/>
</dbReference>
<dbReference type="InterPro" id="IPR015424">
    <property type="entry name" value="PyrdxlP-dep_Trfase"/>
</dbReference>
<comment type="cofactor">
    <cofactor evidence="1 5">
        <name>pyridoxal 5'-phosphate</name>
        <dbReference type="ChEBI" id="CHEBI:597326"/>
    </cofactor>
</comment>
<comment type="function">
    <text evidence="5">Catalyzes the cleavage of L-allo-threonine and L-threonine to glycine and acetaldehyde.</text>
</comment>
<comment type="similarity">
    <text evidence="2 5">Belongs to the threonine aldolase family.</text>
</comment>
<dbReference type="PANTHER" id="PTHR48097:SF5">
    <property type="entry name" value="LOW SPECIFICITY L-THREONINE ALDOLASE"/>
    <property type="match status" value="1"/>
</dbReference>
<dbReference type="AlphaFoldDB" id="A0A2P9AG62"/>
<dbReference type="EC" id="4.1.2.48" evidence="5"/>
<dbReference type="PIRSF" id="PIRSF038940">
    <property type="entry name" value="Low_specificity_LTA"/>
    <property type="match status" value="1"/>
</dbReference>
<dbReference type="InterPro" id="IPR001597">
    <property type="entry name" value="ArAA_b-elim_lyase/Thr_aldolase"/>
</dbReference>
<organism evidence="7 8">
    <name type="scientific">Mesorhizobium delmotii</name>
    <dbReference type="NCBI Taxonomy" id="1631247"/>
    <lineage>
        <taxon>Bacteria</taxon>
        <taxon>Pseudomonadati</taxon>
        <taxon>Pseudomonadota</taxon>
        <taxon>Alphaproteobacteria</taxon>
        <taxon>Hyphomicrobiales</taxon>
        <taxon>Phyllobacteriaceae</taxon>
        <taxon>Mesorhizobium</taxon>
    </lineage>
</organism>
<dbReference type="Gene3D" id="3.90.1150.10">
    <property type="entry name" value="Aspartate Aminotransferase, domain 1"/>
    <property type="match status" value="1"/>
</dbReference>
<comment type="catalytic activity">
    <reaction evidence="5">
        <text>L-allo-threonine = acetaldehyde + glycine</text>
        <dbReference type="Rhea" id="RHEA:26209"/>
        <dbReference type="ChEBI" id="CHEBI:15343"/>
        <dbReference type="ChEBI" id="CHEBI:57305"/>
        <dbReference type="ChEBI" id="CHEBI:58585"/>
        <dbReference type="EC" id="4.1.2.48"/>
    </reaction>
</comment>